<evidence type="ECO:0000313" key="8">
    <source>
        <dbReference type="Proteomes" id="UP000011713"/>
    </source>
</evidence>
<reference evidence="8" key="1">
    <citation type="journal article" date="2010" name="Science">
        <title>Signatures of adaptation to obligate biotrophy in the Hyaloperonospora arabidopsidis genome.</title>
        <authorList>
            <person name="Baxter L."/>
            <person name="Tripathy S."/>
            <person name="Ishaque N."/>
            <person name="Boot N."/>
            <person name="Cabral A."/>
            <person name="Kemen E."/>
            <person name="Thines M."/>
            <person name="Ah-Fong A."/>
            <person name="Anderson R."/>
            <person name="Badejoko W."/>
            <person name="Bittner-Eddy P."/>
            <person name="Boore J.L."/>
            <person name="Chibucos M.C."/>
            <person name="Coates M."/>
            <person name="Dehal P."/>
            <person name="Delehaunty K."/>
            <person name="Dong S."/>
            <person name="Downton P."/>
            <person name="Dumas B."/>
            <person name="Fabro G."/>
            <person name="Fronick C."/>
            <person name="Fuerstenberg S.I."/>
            <person name="Fulton L."/>
            <person name="Gaulin E."/>
            <person name="Govers F."/>
            <person name="Hughes L."/>
            <person name="Humphray S."/>
            <person name="Jiang R.H."/>
            <person name="Judelson H."/>
            <person name="Kamoun S."/>
            <person name="Kyung K."/>
            <person name="Meijer H."/>
            <person name="Minx P."/>
            <person name="Morris P."/>
            <person name="Nelson J."/>
            <person name="Phuntumart V."/>
            <person name="Qutob D."/>
            <person name="Rehmany A."/>
            <person name="Rougon-Cardoso A."/>
            <person name="Ryden P."/>
            <person name="Torto-Alalibo T."/>
            <person name="Studholme D."/>
            <person name="Wang Y."/>
            <person name="Win J."/>
            <person name="Wood J."/>
            <person name="Clifton S.W."/>
            <person name="Rogers J."/>
            <person name="Van den Ackerveken G."/>
            <person name="Jones J.D."/>
            <person name="McDowell J.M."/>
            <person name="Beynon J."/>
            <person name="Tyler B.M."/>
        </authorList>
    </citation>
    <scope>NUCLEOTIDE SEQUENCE [LARGE SCALE GENOMIC DNA]</scope>
    <source>
        <strain evidence="8">Emoy2</strain>
    </source>
</reference>
<organism evidence="7 8">
    <name type="scientific">Hyaloperonospora arabidopsidis (strain Emoy2)</name>
    <name type="common">Downy mildew agent</name>
    <name type="synonym">Peronospora arabidopsidis</name>
    <dbReference type="NCBI Taxonomy" id="559515"/>
    <lineage>
        <taxon>Eukaryota</taxon>
        <taxon>Sar</taxon>
        <taxon>Stramenopiles</taxon>
        <taxon>Oomycota</taxon>
        <taxon>Peronosporomycetes</taxon>
        <taxon>Peronosporales</taxon>
        <taxon>Peronosporaceae</taxon>
        <taxon>Hyaloperonospora</taxon>
    </lineage>
</organism>
<dbReference type="OMA" id="DANIHYM"/>
<name>M4B499_HYAAE</name>
<comment type="similarity">
    <text evidence="2">Belongs to the ODR-4 family.</text>
</comment>
<dbReference type="InterPro" id="IPR029454">
    <property type="entry name" value="ODR-4-like"/>
</dbReference>
<dbReference type="PANTHER" id="PTHR33966">
    <property type="entry name" value="PROTEIN ODR-4 HOMOLOG"/>
    <property type="match status" value="1"/>
</dbReference>
<evidence type="ECO:0000256" key="4">
    <source>
        <dbReference type="ARBA" id="ARBA00022989"/>
    </source>
</evidence>
<evidence type="ECO:0000256" key="2">
    <source>
        <dbReference type="ARBA" id="ARBA00010131"/>
    </source>
</evidence>
<dbReference type="InParanoid" id="M4B499"/>
<dbReference type="EnsemblProtists" id="HpaT801098">
    <property type="protein sequence ID" value="HpaP801098"/>
    <property type="gene ID" value="HpaG801098"/>
</dbReference>
<dbReference type="GO" id="GO:0008104">
    <property type="term" value="P:intracellular protein localization"/>
    <property type="evidence" value="ECO:0007669"/>
    <property type="project" value="TreeGrafter"/>
</dbReference>
<dbReference type="AlphaFoldDB" id="M4B499"/>
<dbReference type="eggNOG" id="ENOG502S0PH">
    <property type="taxonomic scope" value="Eukaryota"/>
</dbReference>
<evidence type="ECO:0000256" key="6">
    <source>
        <dbReference type="SAM" id="Phobius"/>
    </source>
</evidence>
<dbReference type="GO" id="GO:0016020">
    <property type="term" value="C:membrane"/>
    <property type="evidence" value="ECO:0007669"/>
    <property type="project" value="UniProtKB-SubCell"/>
</dbReference>
<evidence type="ECO:0000256" key="1">
    <source>
        <dbReference type="ARBA" id="ARBA00004370"/>
    </source>
</evidence>
<sequence length="420" mass="46236">MDGPRQIIVDDQVVKFWSRTAKPAFELGLLVGQVSSSNVGDIVLAVVPIPSESESSNVLTRLDDVSVEWVQEVAQQVDRLLPGGIFVLGLYVVSTRDNASRVVPYLRSTAEAVALHSSVTFVDPVHYLAIVSPKGGFELHCCYDVTDVNKTRMVSAVLKTPPTDVKFKQYRTLVDMNEPISLARIAMDATSAATEVADTRMDEVENHLKSLFRRVKESVAVLKVADDTQVQHMNLLSLDPAQSPASFEDPLGYIRGVVSCIAFVYGREPGAKEVAASYLKRDFVKSMLVRVSLARERWAEDSQRKPNAVFQEGGTVCLPQRGLVPWRSESASSPHFSVTVHVFPDEDAGQAVKDALEILGDDTPTAGSLWIALESGSQPAFVKDQDRIAIQTLEYFQHGYYVLPLVIVLILLFVQFTSII</sequence>
<accession>M4B499</accession>
<evidence type="ECO:0000256" key="3">
    <source>
        <dbReference type="ARBA" id="ARBA00022692"/>
    </source>
</evidence>
<dbReference type="PANTHER" id="PTHR33966:SF1">
    <property type="entry name" value="PROTEIN ODR-4 HOMOLOG"/>
    <property type="match status" value="1"/>
</dbReference>
<evidence type="ECO:0000313" key="7">
    <source>
        <dbReference type="EnsemblProtists" id="HpaP801098"/>
    </source>
</evidence>
<evidence type="ECO:0000256" key="5">
    <source>
        <dbReference type="ARBA" id="ARBA00023136"/>
    </source>
</evidence>
<dbReference type="HOGENOM" id="CLU_047782_0_0_1"/>
<dbReference type="STRING" id="559515.M4B499"/>
<dbReference type="EMBL" id="JH598253">
    <property type="status" value="NOT_ANNOTATED_CDS"/>
    <property type="molecule type" value="Genomic_DNA"/>
</dbReference>
<dbReference type="GO" id="GO:0012505">
    <property type="term" value="C:endomembrane system"/>
    <property type="evidence" value="ECO:0007669"/>
    <property type="project" value="TreeGrafter"/>
</dbReference>
<keyword evidence="4 6" id="KW-1133">Transmembrane helix</keyword>
<dbReference type="Proteomes" id="UP000011713">
    <property type="component" value="Unassembled WGS sequence"/>
</dbReference>
<keyword evidence="5 6" id="KW-0472">Membrane</keyword>
<feature type="transmembrane region" description="Helical" evidence="6">
    <location>
        <begin position="400"/>
        <end position="419"/>
    </location>
</feature>
<dbReference type="Pfam" id="PF14778">
    <property type="entry name" value="ODR4-like"/>
    <property type="match status" value="1"/>
</dbReference>
<comment type="subcellular location">
    <subcellularLocation>
        <location evidence="1">Membrane</location>
    </subcellularLocation>
</comment>
<protein>
    <submittedName>
        <fullName evidence="7">Uncharacterized protein</fullName>
    </submittedName>
</protein>
<proteinExistence type="inferred from homology"/>
<reference evidence="7" key="2">
    <citation type="submission" date="2015-06" db="UniProtKB">
        <authorList>
            <consortium name="EnsemblProtists"/>
        </authorList>
    </citation>
    <scope>IDENTIFICATION</scope>
    <source>
        <strain evidence="7">Emoy2</strain>
    </source>
</reference>
<dbReference type="VEuPathDB" id="FungiDB:HpaG801098"/>
<keyword evidence="8" id="KW-1185">Reference proteome</keyword>
<keyword evidence="3 6" id="KW-0812">Transmembrane</keyword>